<keyword evidence="1 4" id="KW-0808">Transferase</keyword>
<reference evidence="4 5" key="1">
    <citation type="journal article" date="2003" name="Int. J. Syst. Evol. Microbiol.">
        <title>Halobacillus salinus sp. nov., isolated from a salt lake on the coast of the East Sea in Korea.</title>
        <authorList>
            <person name="Yoon J.H."/>
            <person name="Kang K.H."/>
            <person name="Park Y.H."/>
        </authorList>
    </citation>
    <scope>NUCLEOTIDE SEQUENCE [LARGE SCALE GENOMIC DNA]</scope>
    <source>
        <strain evidence="4 5">HSL-3</strain>
    </source>
</reference>
<dbReference type="PANTHER" id="PTHR43420">
    <property type="entry name" value="ACETYLTRANSFERASE"/>
    <property type="match status" value="1"/>
</dbReference>
<evidence type="ECO:0000313" key="4">
    <source>
        <dbReference type="EMBL" id="TGB04413.1"/>
    </source>
</evidence>
<dbReference type="EMBL" id="SRJC01000001">
    <property type="protein sequence ID" value="TGB04413.1"/>
    <property type="molecule type" value="Genomic_DNA"/>
</dbReference>
<sequence>MKGGAVLETRDIQFERDKETILQFRKDIEEVITGSKVNDYDYAAYLGRMERRIEQSNGGQVFIIRENRVIGQIGCEWREGAGYVNIFYILPEFRGQGYGREMIDWAENFFLHHGTYTYHLRVATSNERAYRLYRKSGMYPVRKEGRNYVMQKSLNFPLQDRGKGLHL</sequence>
<protein>
    <submittedName>
        <fullName evidence="4">GNAT family N-acetyltransferase</fullName>
    </submittedName>
</protein>
<dbReference type="GO" id="GO:0016747">
    <property type="term" value="F:acyltransferase activity, transferring groups other than amino-acyl groups"/>
    <property type="evidence" value="ECO:0007669"/>
    <property type="project" value="InterPro"/>
</dbReference>
<dbReference type="STRING" id="192814.GCA_900166575_01462"/>
<feature type="domain" description="N-acetyltransferase" evidence="3">
    <location>
        <begin position="7"/>
        <end position="155"/>
    </location>
</feature>
<evidence type="ECO:0000256" key="2">
    <source>
        <dbReference type="ARBA" id="ARBA00023315"/>
    </source>
</evidence>
<dbReference type="PROSITE" id="PS51186">
    <property type="entry name" value="GNAT"/>
    <property type="match status" value="1"/>
</dbReference>
<keyword evidence="2" id="KW-0012">Acyltransferase</keyword>
<dbReference type="PANTHER" id="PTHR43420:SF47">
    <property type="entry name" value="N-ACETYLTRANSFERASE DOMAIN-CONTAINING PROTEIN"/>
    <property type="match status" value="1"/>
</dbReference>
<dbReference type="Pfam" id="PF00583">
    <property type="entry name" value="Acetyltransf_1"/>
    <property type="match status" value="1"/>
</dbReference>
<dbReference type="CDD" id="cd04301">
    <property type="entry name" value="NAT_SF"/>
    <property type="match status" value="1"/>
</dbReference>
<dbReference type="SUPFAM" id="SSF55729">
    <property type="entry name" value="Acyl-CoA N-acyltransferases (Nat)"/>
    <property type="match status" value="1"/>
</dbReference>
<evidence type="ECO:0000256" key="1">
    <source>
        <dbReference type="ARBA" id="ARBA00022679"/>
    </source>
</evidence>
<dbReference type="InterPro" id="IPR016181">
    <property type="entry name" value="Acyl_CoA_acyltransferase"/>
</dbReference>
<gene>
    <name evidence="4" type="ORF">E4663_05305</name>
</gene>
<organism evidence="4 5">
    <name type="scientific">Halobacillus salinus</name>
    <dbReference type="NCBI Taxonomy" id="192814"/>
    <lineage>
        <taxon>Bacteria</taxon>
        <taxon>Bacillati</taxon>
        <taxon>Bacillota</taxon>
        <taxon>Bacilli</taxon>
        <taxon>Bacillales</taxon>
        <taxon>Bacillaceae</taxon>
        <taxon>Halobacillus</taxon>
    </lineage>
</organism>
<dbReference type="Proteomes" id="UP000297982">
    <property type="component" value="Unassembled WGS sequence"/>
</dbReference>
<dbReference type="InterPro" id="IPR000182">
    <property type="entry name" value="GNAT_dom"/>
</dbReference>
<comment type="caution">
    <text evidence="4">The sequence shown here is derived from an EMBL/GenBank/DDBJ whole genome shotgun (WGS) entry which is preliminary data.</text>
</comment>
<dbReference type="InterPro" id="IPR050680">
    <property type="entry name" value="YpeA/RimI_acetyltransf"/>
</dbReference>
<name>A0A4Z0H1Z4_9BACI</name>
<proteinExistence type="predicted"/>
<dbReference type="Gene3D" id="3.40.630.30">
    <property type="match status" value="1"/>
</dbReference>
<dbReference type="AlphaFoldDB" id="A0A4Z0H1Z4"/>
<accession>A0A4Z0H1Z4</accession>
<keyword evidence="5" id="KW-1185">Reference proteome</keyword>
<evidence type="ECO:0000313" key="5">
    <source>
        <dbReference type="Proteomes" id="UP000297982"/>
    </source>
</evidence>
<evidence type="ECO:0000259" key="3">
    <source>
        <dbReference type="PROSITE" id="PS51186"/>
    </source>
</evidence>